<dbReference type="PROSITE" id="PS51746">
    <property type="entry name" value="PPM_2"/>
    <property type="match status" value="1"/>
</dbReference>
<feature type="compositionally biased region" description="Basic and acidic residues" evidence="1">
    <location>
        <begin position="267"/>
        <end position="281"/>
    </location>
</feature>
<dbReference type="Gene3D" id="3.60.40.10">
    <property type="entry name" value="PPM-type phosphatase domain"/>
    <property type="match status" value="2"/>
</dbReference>
<feature type="compositionally biased region" description="Low complexity" evidence="1">
    <location>
        <begin position="420"/>
        <end position="430"/>
    </location>
</feature>
<dbReference type="PANTHER" id="PTHR12320">
    <property type="entry name" value="PROTEIN PHOSPHATASE 2C"/>
    <property type="match status" value="1"/>
</dbReference>
<feature type="domain" description="PPM-type phosphatase" evidence="2">
    <location>
        <begin position="693"/>
        <end position="931"/>
    </location>
</feature>
<reference evidence="4" key="1">
    <citation type="submission" date="2025-08" db="UniProtKB">
        <authorList>
            <consortium name="RefSeq"/>
        </authorList>
    </citation>
    <scope>IDENTIFICATION</scope>
    <source>
        <tissue evidence="4">Leaf</tissue>
    </source>
</reference>
<feature type="region of interest" description="Disordered" evidence="1">
    <location>
        <begin position="399"/>
        <end position="430"/>
    </location>
</feature>
<accession>A0A6J1A354</accession>
<name>A0A6J1A354_9ROSI</name>
<dbReference type="GO" id="GO:0004722">
    <property type="term" value="F:protein serine/threonine phosphatase activity"/>
    <property type="evidence" value="ECO:0007669"/>
    <property type="project" value="TreeGrafter"/>
</dbReference>
<dbReference type="PANTHER" id="PTHR12320:SF1">
    <property type="entry name" value="PROTEIN PHOSPHATASE PTC7 HOMOLOG"/>
    <property type="match status" value="1"/>
</dbReference>
<feature type="region of interest" description="Disordered" evidence="1">
    <location>
        <begin position="260"/>
        <end position="290"/>
    </location>
</feature>
<dbReference type="InterPro" id="IPR039123">
    <property type="entry name" value="PPTC7"/>
</dbReference>
<dbReference type="OrthoDB" id="60843at2759"/>
<evidence type="ECO:0000256" key="1">
    <source>
        <dbReference type="SAM" id="MobiDB-lite"/>
    </source>
</evidence>
<dbReference type="SMART" id="SM00331">
    <property type="entry name" value="PP2C_SIG"/>
    <property type="match status" value="1"/>
</dbReference>
<feature type="compositionally biased region" description="Low complexity" evidence="1">
    <location>
        <begin position="120"/>
        <end position="129"/>
    </location>
</feature>
<dbReference type="Pfam" id="PF13672">
    <property type="entry name" value="PP2C_2"/>
    <property type="match status" value="1"/>
</dbReference>
<dbReference type="InterPro" id="IPR036457">
    <property type="entry name" value="PPM-type-like_dom_sf"/>
</dbReference>
<evidence type="ECO:0000313" key="3">
    <source>
        <dbReference type="Proteomes" id="UP000504621"/>
    </source>
</evidence>
<feature type="compositionally biased region" description="Basic residues" evidence="1">
    <location>
        <begin position="152"/>
        <end position="162"/>
    </location>
</feature>
<evidence type="ECO:0000259" key="2">
    <source>
        <dbReference type="PROSITE" id="PS51746"/>
    </source>
</evidence>
<dbReference type="SUPFAM" id="SSF81606">
    <property type="entry name" value="PP2C-like"/>
    <property type="match status" value="1"/>
</dbReference>
<gene>
    <name evidence="4" type="primary">LOC110414376</name>
</gene>
<dbReference type="Proteomes" id="UP000504621">
    <property type="component" value="Unplaced"/>
</dbReference>
<dbReference type="RefSeq" id="XP_021281196.1">
    <property type="nucleotide sequence ID" value="XM_021425521.1"/>
</dbReference>
<evidence type="ECO:0000313" key="4">
    <source>
        <dbReference type="RefSeq" id="XP_021281196.1"/>
    </source>
</evidence>
<protein>
    <submittedName>
        <fullName evidence="4">Probable protein phosphatase 2C 62 isoform X1</fullName>
    </submittedName>
</protein>
<dbReference type="AlphaFoldDB" id="A0A6J1A354"/>
<dbReference type="GO" id="GO:0009507">
    <property type="term" value="C:chloroplast"/>
    <property type="evidence" value="ECO:0007669"/>
    <property type="project" value="TreeGrafter"/>
</dbReference>
<organism evidence="3 4">
    <name type="scientific">Herrania umbratica</name>
    <dbReference type="NCBI Taxonomy" id="108875"/>
    <lineage>
        <taxon>Eukaryota</taxon>
        <taxon>Viridiplantae</taxon>
        <taxon>Streptophyta</taxon>
        <taxon>Embryophyta</taxon>
        <taxon>Tracheophyta</taxon>
        <taxon>Spermatophyta</taxon>
        <taxon>Magnoliopsida</taxon>
        <taxon>eudicotyledons</taxon>
        <taxon>Gunneridae</taxon>
        <taxon>Pentapetalae</taxon>
        <taxon>rosids</taxon>
        <taxon>malvids</taxon>
        <taxon>Malvales</taxon>
        <taxon>Malvaceae</taxon>
        <taxon>Byttnerioideae</taxon>
        <taxon>Herrania</taxon>
    </lineage>
</organism>
<dbReference type="SMART" id="SM00332">
    <property type="entry name" value="PP2Cc"/>
    <property type="match status" value="1"/>
</dbReference>
<proteinExistence type="predicted"/>
<dbReference type="InterPro" id="IPR001932">
    <property type="entry name" value="PPM-type_phosphatase-like_dom"/>
</dbReference>
<feature type="compositionally biased region" description="Polar residues" evidence="1">
    <location>
        <begin position="399"/>
        <end position="409"/>
    </location>
</feature>
<keyword evidence="3" id="KW-1185">Reference proteome</keyword>
<feature type="compositionally biased region" description="Polar residues" evidence="1">
    <location>
        <begin position="95"/>
        <end position="104"/>
    </location>
</feature>
<sequence>MAADLFFASLEARSLSYSCCNQPLFCPFRLPPLPFHTLRLSAAKPKVGHQFVSRCSNSYSESVPGDVDILSVTECSDGSIIFRFGNAREMAINKGEQSQSTNESVEVVTQVGGKDLDEQVMSSSNVVDVSDGEPEGGESVSKKVDRNLKVKSQPKKKPRRNTTRVVEVVKEKAASVIGNDTEIEKSSVDSSKHIHPKDGSIELDNVATVENSSVPEGIGESISKTEGTTLNMVSKMDVVPVVEKVSPPLAASAVESEITTQLASSESDSKTEVPHGVKFQEENTDASEGNGEKIVKIEGTTLNMVSKMDLVPDVEKVSPPRAASAVESEITTQLDSLESSSKIEVPHGIKFQEENSGASEGNGEGTTLNMVSKMDLVPDVENVSPPLAVSAVESEITTQLASSESSSTIEVPHGLKSQKENNGASEGNGENVGKFEATILNMVSKIDLVPDVEKVSPPLAAYAVESAITSQLASLESASESEVPHGVKFQEENTGTSNGNLESTVKIGGTTLNTESKMDLAMKEVCAEVAASENNIESEATTQSTSLGTCSKMDVPHSLKFQESGKDDASENFANLPVSSREHGEEHNINASKKLVMVVGEDKLRSTLSEVESILNEATVHKTVEESVDDDVVKSSKMSDEGVPLSSFKEEITEGGARSGNEVRVPMLKGVEVLSGGTILEREEIATAGFFLYSGAALLPNPTKAFAGGEDAYFIACQKWLGVADGVGQWSFEGISVGLHAKELMENCEKIVSDRNGVPITDPVEVLNRGAAKTQSCGSSTVLVAYFDDWALHVAYIGDSGFIIIRNGAVFKRSSPMVYEFNFPLQIKRGDNPSDFVEVYRIDLNEGDVIVTASDGLFDNLYEQDIASIVVKSLQESLRPQEIAKLLATRAQEVGQLSSVRSPFADEAQAAGYVGYRGGKLDDVTVIVSLVKRRFSNHVQSFSREDSPSGYGRRLHFVQMN</sequence>
<dbReference type="GeneID" id="110414376"/>
<feature type="region of interest" description="Disordered" evidence="1">
    <location>
        <begin position="94"/>
        <end position="164"/>
    </location>
</feature>